<name>A0A183H9N3_9BILA</name>
<keyword evidence="3" id="KW-1185">Reference proteome</keyword>
<dbReference type="WBParaSite" id="OFLC_0000419401-mRNA-1">
    <property type="protein sequence ID" value="OFLC_0000419401-mRNA-1"/>
    <property type="gene ID" value="OFLC_0000419401"/>
</dbReference>
<dbReference type="AlphaFoldDB" id="A0A183H9N3"/>
<keyword evidence="1" id="KW-0732">Signal</keyword>
<evidence type="ECO:0000313" key="4">
    <source>
        <dbReference type="WBParaSite" id="OFLC_0000419401-mRNA-1"/>
    </source>
</evidence>
<dbReference type="STRING" id="387005.A0A183H9N3"/>
<dbReference type="EMBL" id="UZAJ01003091">
    <property type="protein sequence ID" value="VDO39231.1"/>
    <property type="molecule type" value="Genomic_DNA"/>
</dbReference>
<evidence type="ECO:0000256" key="1">
    <source>
        <dbReference type="SAM" id="SignalP"/>
    </source>
</evidence>
<dbReference type="Proteomes" id="UP000267606">
    <property type="component" value="Unassembled WGS sequence"/>
</dbReference>
<reference evidence="2 3" key="2">
    <citation type="submission" date="2018-11" db="EMBL/GenBank/DDBJ databases">
        <authorList>
            <consortium name="Pathogen Informatics"/>
        </authorList>
    </citation>
    <scope>NUCLEOTIDE SEQUENCE [LARGE SCALE GENOMIC DNA]</scope>
</reference>
<evidence type="ECO:0000313" key="3">
    <source>
        <dbReference type="Proteomes" id="UP000267606"/>
    </source>
</evidence>
<sequence length="65" mass="7227">MSSMIIHLQLLILSLIVGILNAHKSYNCLFDPAKFNESLQHAPIIISATVLDVTVDPRDNQLQVI</sequence>
<accession>A0A183H9N3</accession>
<protein>
    <submittedName>
        <fullName evidence="4">Secreted protein</fullName>
    </submittedName>
</protein>
<feature type="chain" id="PRO_5044552443" evidence="1">
    <location>
        <begin position="23"/>
        <end position="65"/>
    </location>
</feature>
<feature type="signal peptide" evidence="1">
    <location>
        <begin position="1"/>
        <end position="22"/>
    </location>
</feature>
<gene>
    <name evidence="2" type="ORF">OFLC_LOCUS4195</name>
</gene>
<evidence type="ECO:0000313" key="2">
    <source>
        <dbReference type="EMBL" id="VDO39231.1"/>
    </source>
</evidence>
<proteinExistence type="predicted"/>
<reference evidence="4" key="1">
    <citation type="submission" date="2016-06" db="UniProtKB">
        <authorList>
            <consortium name="WormBaseParasite"/>
        </authorList>
    </citation>
    <scope>IDENTIFICATION</scope>
</reference>
<organism evidence="4">
    <name type="scientific">Onchocerca flexuosa</name>
    <dbReference type="NCBI Taxonomy" id="387005"/>
    <lineage>
        <taxon>Eukaryota</taxon>
        <taxon>Metazoa</taxon>
        <taxon>Ecdysozoa</taxon>
        <taxon>Nematoda</taxon>
        <taxon>Chromadorea</taxon>
        <taxon>Rhabditida</taxon>
        <taxon>Spirurina</taxon>
        <taxon>Spiruromorpha</taxon>
        <taxon>Filarioidea</taxon>
        <taxon>Onchocercidae</taxon>
        <taxon>Onchocerca</taxon>
    </lineage>
</organism>